<dbReference type="GO" id="GO:0032259">
    <property type="term" value="P:methylation"/>
    <property type="evidence" value="ECO:0007669"/>
    <property type="project" value="UniProtKB-KW"/>
</dbReference>
<dbReference type="Gene3D" id="3.40.50.150">
    <property type="entry name" value="Vaccinia Virus protein VP39"/>
    <property type="match status" value="1"/>
</dbReference>
<dbReference type="OrthoDB" id="9777638at2"/>
<dbReference type="AlphaFoldDB" id="A0A0M4DAL2"/>
<dbReference type="SUPFAM" id="SSF53335">
    <property type="entry name" value="S-adenosyl-L-methionine-dependent methyltransferases"/>
    <property type="match status" value="1"/>
</dbReference>
<accession>A0A0M4DAL2</accession>
<dbReference type="RefSeq" id="WP_005314013.1">
    <property type="nucleotide sequence ID" value="NZ_CP011340.1"/>
</dbReference>
<dbReference type="InterPro" id="IPR029063">
    <property type="entry name" value="SAM-dependent_MTases_sf"/>
</dbReference>
<dbReference type="EMBL" id="CP011340">
    <property type="protein sequence ID" value="ALC21658.1"/>
    <property type="molecule type" value="Genomic_DNA"/>
</dbReference>
<organism evidence="4">
    <name type="scientific">Streptomyces pristinaespiralis</name>
    <dbReference type="NCBI Taxonomy" id="38300"/>
    <lineage>
        <taxon>Bacteria</taxon>
        <taxon>Bacillati</taxon>
        <taxon>Actinomycetota</taxon>
        <taxon>Actinomycetes</taxon>
        <taxon>Kitasatosporales</taxon>
        <taxon>Streptomycetaceae</taxon>
        <taxon>Streptomyces</taxon>
    </lineage>
</organism>
<evidence type="ECO:0000313" key="5">
    <source>
        <dbReference type="Proteomes" id="UP000060513"/>
    </source>
</evidence>
<dbReference type="GeneID" id="97235616"/>
<sequence>MSASTLHVDPSNAEQARAWDGDEGAYWAAHAEDFDRAVHAYQRPFLDAAGLHRGERVLDIGCGNGLTSRAAARLTVGGPVLGVDLSAAMLRAARQETAREGLDSIRYEQGDAQTYPFPTAAFDVAISRNGCMFFAEPVTAFRNIARALRPGGRLALLVWQEPERNEWFTSFLGAVAVGRELPLPPPGAPGPFSMADPDVVGDVLVAAGFDSPHFDGRALPLNLGRDIEHARRFVSGMLEWALEGLDAQDRERALRSLGADLECHLTEEGVRYESAAWIVTATRP</sequence>
<dbReference type="PATRIC" id="fig|38300.4.peg.3523"/>
<dbReference type="STRING" id="38300.SPRI_3352"/>
<dbReference type="CDD" id="cd02440">
    <property type="entry name" value="AdoMet_MTases"/>
    <property type="match status" value="1"/>
</dbReference>
<name>A0A0M4DAL2_STRPR</name>
<keyword evidence="3" id="KW-0949">S-adenosyl-L-methionine</keyword>
<evidence type="ECO:0000256" key="1">
    <source>
        <dbReference type="ARBA" id="ARBA00022603"/>
    </source>
</evidence>
<dbReference type="GO" id="GO:0008757">
    <property type="term" value="F:S-adenosylmethionine-dependent methyltransferase activity"/>
    <property type="evidence" value="ECO:0007669"/>
    <property type="project" value="InterPro"/>
</dbReference>
<evidence type="ECO:0000256" key="3">
    <source>
        <dbReference type="ARBA" id="ARBA00022691"/>
    </source>
</evidence>
<evidence type="ECO:0000256" key="2">
    <source>
        <dbReference type="ARBA" id="ARBA00022679"/>
    </source>
</evidence>
<proteinExistence type="predicted"/>
<gene>
    <name evidence="4" type="ORF">SPRI_3352</name>
</gene>
<reference evidence="4 5" key="1">
    <citation type="submission" date="2015-08" db="EMBL/GenBank/DDBJ databases">
        <title>Genome sequence of the pristinamycin over-producing bacterium Streptomyces pristinaespiralis HCCB10218.</title>
        <authorList>
            <person name="Tian J."/>
            <person name="Yang J."/>
            <person name="Li L."/>
            <person name="Ruan L."/>
            <person name="Wei W."/>
            <person name="Zheng G."/>
            <person name="Wei Z."/>
            <person name="Yang S."/>
            <person name="Ge M."/>
            <person name="Jiang W."/>
            <person name="Lu Y."/>
        </authorList>
    </citation>
    <scope>NUCLEOTIDE SEQUENCE [LARGE SCALE GENOMIC DNA]</scope>
    <source>
        <strain evidence="4 5">HCCB 10218</strain>
    </source>
</reference>
<dbReference type="Pfam" id="PF08241">
    <property type="entry name" value="Methyltransf_11"/>
    <property type="match status" value="1"/>
</dbReference>
<dbReference type="OMA" id="IRAYGSM"/>
<keyword evidence="1 4" id="KW-0489">Methyltransferase</keyword>
<dbReference type="InterPro" id="IPR013216">
    <property type="entry name" value="Methyltransf_11"/>
</dbReference>
<protein>
    <submittedName>
        <fullName evidence="4">Methyltransferase</fullName>
    </submittedName>
</protein>
<keyword evidence="2 4" id="KW-0808">Transferase</keyword>
<dbReference type="Proteomes" id="UP000060513">
    <property type="component" value="Chromosome"/>
</dbReference>
<dbReference type="PANTHER" id="PTHR43464">
    <property type="entry name" value="METHYLTRANSFERASE"/>
    <property type="match status" value="1"/>
</dbReference>
<evidence type="ECO:0000313" key="4">
    <source>
        <dbReference type="EMBL" id="ALC21658.1"/>
    </source>
</evidence>
<dbReference type="PANTHER" id="PTHR43464:SF19">
    <property type="entry name" value="UBIQUINONE BIOSYNTHESIS O-METHYLTRANSFERASE, MITOCHONDRIAL"/>
    <property type="match status" value="1"/>
</dbReference>
<dbReference type="KEGG" id="spri:SPRI_3352"/>